<dbReference type="EMBL" id="JAFEKC020000027">
    <property type="protein sequence ID" value="KAK0506874.1"/>
    <property type="molecule type" value="Genomic_DNA"/>
</dbReference>
<dbReference type="InterPro" id="IPR036259">
    <property type="entry name" value="MFS_trans_sf"/>
</dbReference>
<dbReference type="Gene3D" id="1.20.1250.20">
    <property type="entry name" value="MFS general substrate transporter like domains"/>
    <property type="match status" value="1"/>
</dbReference>
<dbReference type="PANTHER" id="PTHR23502:SF59">
    <property type="entry name" value="MULTIDRUG TRANSPORTER, PUTATIVE (AFU_ORTHOLOGUE AFUA_1G10370)-RELATED"/>
    <property type="match status" value="1"/>
</dbReference>
<dbReference type="SUPFAM" id="SSF103473">
    <property type="entry name" value="MFS general substrate transporter"/>
    <property type="match status" value="1"/>
</dbReference>
<evidence type="ECO:0000259" key="7">
    <source>
        <dbReference type="PROSITE" id="PS50850"/>
    </source>
</evidence>
<feature type="transmembrane region" description="Helical" evidence="6">
    <location>
        <begin position="220"/>
        <end position="241"/>
    </location>
</feature>
<dbReference type="CDD" id="cd17323">
    <property type="entry name" value="MFS_Tpo1_MDR_like"/>
    <property type="match status" value="1"/>
</dbReference>
<protein>
    <recommendedName>
        <fullName evidence="7">Major facilitator superfamily (MFS) profile domain-containing protein</fullName>
    </recommendedName>
</protein>
<feature type="region of interest" description="Disordered" evidence="5">
    <location>
        <begin position="1"/>
        <end position="70"/>
    </location>
</feature>
<comment type="caution">
    <text evidence="8">The sequence shown here is derived from an EMBL/GenBank/DDBJ whole genome shotgun (WGS) entry which is preliminary data.</text>
</comment>
<accession>A0AA39QR26</accession>
<dbReference type="FunFam" id="1.20.1250.20:FF:000011">
    <property type="entry name" value="MFS multidrug transporter, putative"/>
    <property type="match status" value="1"/>
</dbReference>
<dbReference type="Pfam" id="PF07690">
    <property type="entry name" value="MFS_1"/>
    <property type="match status" value="1"/>
</dbReference>
<feature type="compositionally biased region" description="Basic and acidic residues" evidence="5">
    <location>
        <begin position="26"/>
        <end position="43"/>
    </location>
</feature>
<dbReference type="InterPro" id="IPR011701">
    <property type="entry name" value="MFS"/>
</dbReference>
<sequence>MSRYPYYDENEETDNETQPQQSFDTSHQRREYGRDSNDTEKRLHSNTPHGNSISLESLPHAHTQSRPRHDTAAKAVFPIPNESFTGHPLVKEPTGGGADAMVVDFVGENDPYRPINWPFRKKVITTFLYGFTTCWITFASAVYSPGVQQIAHDFDVSTEIATTGISMVVFGFGLGPLIWAPLSEVYGRKWAILVPYFIAAIFSFASGAAKDIQTLLITRFFTGFFGSAPITNTGGVLGDIWSPQQRGVAVVGYAVAVVGGPTIGPVVGGAITSSDLRWRWIEYLTGIVLMAQLVLDLILCDESYAPTLLVYKARRLRHESGNWALHAKHEEWDVSIKEMAHKYLIRPVNMLFTPICFLVSLYSAFVYGILYANLAGFSIVFEEVRGWGLVTGNVPFLAIFVGILGAAGLNVYNNKYYFKRFKENGNRAVPEARLPPMMIGGILFAGGLFLFGWTSSPNINYWPSIIGIGMTGFGFTSIFQAALNYLIDTFTRYAASAVAANTFLRSVLAGAFPLFVGAMYHNIGVAWGSTIFGCVAVLLIPVPFIFFFYGRSIRARGEWSKPSL</sequence>
<evidence type="ECO:0000256" key="6">
    <source>
        <dbReference type="SAM" id="Phobius"/>
    </source>
</evidence>
<evidence type="ECO:0000313" key="9">
    <source>
        <dbReference type="Proteomes" id="UP001166286"/>
    </source>
</evidence>
<evidence type="ECO:0000256" key="2">
    <source>
        <dbReference type="ARBA" id="ARBA00022692"/>
    </source>
</evidence>
<feature type="compositionally biased region" description="Polar residues" evidence="5">
    <location>
        <begin position="16"/>
        <end position="25"/>
    </location>
</feature>
<name>A0AA39QR26_9LECA</name>
<dbReference type="AlphaFoldDB" id="A0AA39QR26"/>
<feature type="transmembrane region" description="Helical" evidence="6">
    <location>
        <begin position="434"/>
        <end position="453"/>
    </location>
</feature>
<dbReference type="Proteomes" id="UP001166286">
    <property type="component" value="Unassembled WGS sequence"/>
</dbReference>
<keyword evidence="3 6" id="KW-1133">Transmembrane helix</keyword>
<feature type="compositionally biased region" description="Polar residues" evidence="5">
    <location>
        <begin position="45"/>
        <end position="55"/>
    </location>
</feature>
<dbReference type="PANTHER" id="PTHR23502">
    <property type="entry name" value="MAJOR FACILITATOR SUPERFAMILY"/>
    <property type="match status" value="1"/>
</dbReference>
<keyword evidence="4 6" id="KW-0472">Membrane</keyword>
<proteinExistence type="predicted"/>
<feature type="transmembrane region" description="Helical" evidence="6">
    <location>
        <begin position="465"/>
        <end position="486"/>
    </location>
</feature>
<evidence type="ECO:0000313" key="8">
    <source>
        <dbReference type="EMBL" id="KAK0506874.1"/>
    </source>
</evidence>
<feature type="transmembrane region" description="Helical" evidence="6">
    <location>
        <begin position="163"/>
        <end position="183"/>
    </location>
</feature>
<feature type="transmembrane region" description="Helical" evidence="6">
    <location>
        <begin position="498"/>
        <end position="520"/>
    </location>
</feature>
<keyword evidence="9" id="KW-1185">Reference proteome</keyword>
<feature type="transmembrane region" description="Helical" evidence="6">
    <location>
        <begin position="351"/>
        <end position="374"/>
    </location>
</feature>
<gene>
    <name evidence="8" type="ORF">JMJ35_010728</name>
</gene>
<feature type="transmembrane region" description="Helical" evidence="6">
    <location>
        <begin position="280"/>
        <end position="299"/>
    </location>
</feature>
<organism evidence="8 9">
    <name type="scientific">Cladonia borealis</name>
    <dbReference type="NCBI Taxonomy" id="184061"/>
    <lineage>
        <taxon>Eukaryota</taxon>
        <taxon>Fungi</taxon>
        <taxon>Dikarya</taxon>
        <taxon>Ascomycota</taxon>
        <taxon>Pezizomycotina</taxon>
        <taxon>Lecanoromycetes</taxon>
        <taxon>OSLEUM clade</taxon>
        <taxon>Lecanoromycetidae</taxon>
        <taxon>Lecanorales</taxon>
        <taxon>Lecanorineae</taxon>
        <taxon>Cladoniaceae</taxon>
        <taxon>Cladonia</taxon>
    </lineage>
</organism>
<feature type="transmembrane region" description="Helical" evidence="6">
    <location>
        <begin position="394"/>
        <end position="413"/>
    </location>
</feature>
<reference evidence="8" key="1">
    <citation type="submission" date="2023-03" db="EMBL/GenBank/DDBJ databases">
        <title>Complete genome of Cladonia borealis.</title>
        <authorList>
            <person name="Park H."/>
        </authorList>
    </citation>
    <scope>NUCLEOTIDE SEQUENCE</scope>
    <source>
        <strain evidence="8">ANT050790</strain>
    </source>
</reference>
<evidence type="ECO:0000256" key="4">
    <source>
        <dbReference type="ARBA" id="ARBA00023136"/>
    </source>
</evidence>
<dbReference type="InterPro" id="IPR020846">
    <property type="entry name" value="MFS_dom"/>
</dbReference>
<keyword evidence="2 6" id="KW-0812">Transmembrane</keyword>
<evidence type="ECO:0000256" key="5">
    <source>
        <dbReference type="SAM" id="MobiDB-lite"/>
    </source>
</evidence>
<feature type="transmembrane region" description="Helical" evidence="6">
    <location>
        <begin position="248"/>
        <end position="268"/>
    </location>
</feature>
<dbReference type="GO" id="GO:0005886">
    <property type="term" value="C:plasma membrane"/>
    <property type="evidence" value="ECO:0007669"/>
    <property type="project" value="TreeGrafter"/>
</dbReference>
<dbReference type="GO" id="GO:0022857">
    <property type="term" value="F:transmembrane transporter activity"/>
    <property type="evidence" value="ECO:0007669"/>
    <property type="project" value="InterPro"/>
</dbReference>
<evidence type="ECO:0000256" key="1">
    <source>
        <dbReference type="ARBA" id="ARBA00004141"/>
    </source>
</evidence>
<feature type="domain" description="Major facilitator superfamily (MFS) profile" evidence="7">
    <location>
        <begin position="118"/>
        <end position="553"/>
    </location>
</feature>
<feature type="transmembrane region" description="Helical" evidence="6">
    <location>
        <begin position="526"/>
        <end position="549"/>
    </location>
</feature>
<evidence type="ECO:0000256" key="3">
    <source>
        <dbReference type="ARBA" id="ARBA00022989"/>
    </source>
</evidence>
<feature type="transmembrane region" description="Helical" evidence="6">
    <location>
        <begin position="123"/>
        <end position="143"/>
    </location>
</feature>
<feature type="transmembrane region" description="Helical" evidence="6">
    <location>
        <begin position="190"/>
        <end position="208"/>
    </location>
</feature>
<comment type="subcellular location">
    <subcellularLocation>
        <location evidence="1">Membrane</location>
        <topology evidence="1">Multi-pass membrane protein</topology>
    </subcellularLocation>
</comment>
<dbReference type="PROSITE" id="PS50850">
    <property type="entry name" value="MFS"/>
    <property type="match status" value="1"/>
</dbReference>